<dbReference type="EMBL" id="JF430669">
    <property type="protein sequence ID" value="AEB31336.1"/>
    <property type="molecule type" value="mRNA"/>
</dbReference>
<keyword evidence="2" id="KW-0648">Protein biosynthesis</keyword>
<protein>
    <submittedName>
        <fullName evidence="2">Elongation factor 1-gamma</fullName>
    </submittedName>
</protein>
<keyword evidence="1" id="KW-0812">Transmembrane</keyword>
<accession>F5BZS6</accession>
<keyword evidence="1" id="KW-0472">Membrane</keyword>
<keyword evidence="2" id="KW-0251">Elongation factor</keyword>
<proteinExistence type="evidence at transcript level"/>
<dbReference type="GO" id="GO:0003746">
    <property type="term" value="F:translation elongation factor activity"/>
    <property type="evidence" value="ECO:0007669"/>
    <property type="project" value="UniProtKB-KW"/>
</dbReference>
<feature type="non-terminal residue" evidence="2">
    <location>
        <position position="190"/>
    </location>
</feature>
<reference evidence="2" key="1">
    <citation type="submission" date="2011-02" db="EMBL/GenBank/DDBJ databases">
        <title>Cloning and Characterization of Elongation factor 1-gamma in kelp grouper Epinephelus bruneus.</title>
        <authorList>
            <person name="Harikrishnan R."/>
            <person name="Kim J.-S."/>
            <person name="Heo M.-S."/>
        </authorList>
    </citation>
    <scope>NUCLEOTIDE SEQUENCE</scope>
</reference>
<organism evidence="2">
    <name type="scientific">Epinephelus bruneus</name>
    <name type="common">Longtooth grouper</name>
    <dbReference type="NCBI Taxonomy" id="323802"/>
    <lineage>
        <taxon>Eukaryota</taxon>
        <taxon>Metazoa</taxon>
        <taxon>Chordata</taxon>
        <taxon>Craniata</taxon>
        <taxon>Vertebrata</taxon>
        <taxon>Euteleostomi</taxon>
        <taxon>Actinopterygii</taxon>
        <taxon>Neopterygii</taxon>
        <taxon>Teleostei</taxon>
        <taxon>Neoteleostei</taxon>
        <taxon>Acanthomorphata</taxon>
        <taxon>Eupercaria</taxon>
        <taxon>Perciformes</taxon>
        <taxon>Serranoidei</taxon>
        <taxon>Serranidae</taxon>
        <taxon>Epinephelinae</taxon>
        <taxon>Epinephelini</taxon>
        <taxon>Epinephelus</taxon>
    </lineage>
</organism>
<sequence>MALSLLVPNKRTLAKAFFLSLSRRWNIPVIRLQLLKVCVSSSGYLYWLYQTEYPSGSKCSQKWGMATVRVSSLEYFLLNSSMTNGLFGRCAKGSFALGSAARTASQSSISSSGAGFFSSFFFSFFSWGLAASFPPFSFLGGASFLGCISANFLASNWAIFSHSLTSPRTALNWGWLTQVVNQRVTLVPRA</sequence>
<feature type="transmembrane region" description="Helical" evidence="1">
    <location>
        <begin position="136"/>
        <end position="159"/>
    </location>
</feature>
<keyword evidence="1" id="KW-1133">Transmembrane helix</keyword>
<evidence type="ECO:0000256" key="1">
    <source>
        <dbReference type="SAM" id="Phobius"/>
    </source>
</evidence>
<dbReference type="AlphaFoldDB" id="F5BZS6"/>
<evidence type="ECO:0000313" key="2">
    <source>
        <dbReference type="EMBL" id="AEB31336.1"/>
    </source>
</evidence>
<feature type="transmembrane region" description="Helical" evidence="1">
    <location>
        <begin position="112"/>
        <end position="130"/>
    </location>
</feature>
<name>F5BZS6_EPIBR</name>